<keyword evidence="2" id="KW-1185">Reference proteome</keyword>
<evidence type="ECO:0000313" key="2">
    <source>
        <dbReference type="Proteomes" id="UP001054837"/>
    </source>
</evidence>
<dbReference type="EMBL" id="BPLQ01012175">
    <property type="protein sequence ID" value="GIY63406.1"/>
    <property type="molecule type" value="Genomic_DNA"/>
</dbReference>
<protein>
    <submittedName>
        <fullName evidence="1">Uncharacterized protein</fullName>
    </submittedName>
</protein>
<gene>
    <name evidence="1" type="ORF">CDAR_421651</name>
</gene>
<reference evidence="1 2" key="1">
    <citation type="submission" date="2021-06" db="EMBL/GenBank/DDBJ databases">
        <title>Caerostris darwini draft genome.</title>
        <authorList>
            <person name="Kono N."/>
            <person name="Arakawa K."/>
        </authorList>
    </citation>
    <scope>NUCLEOTIDE SEQUENCE [LARGE SCALE GENOMIC DNA]</scope>
</reference>
<accession>A0AAV4V0C7</accession>
<dbReference type="AlphaFoldDB" id="A0AAV4V0C7"/>
<evidence type="ECO:0000313" key="1">
    <source>
        <dbReference type="EMBL" id="GIY63406.1"/>
    </source>
</evidence>
<name>A0AAV4V0C7_9ARAC</name>
<proteinExistence type="predicted"/>
<organism evidence="1 2">
    <name type="scientific">Caerostris darwini</name>
    <dbReference type="NCBI Taxonomy" id="1538125"/>
    <lineage>
        <taxon>Eukaryota</taxon>
        <taxon>Metazoa</taxon>
        <taxon>Ecdysozoa</taxon>
        <taxon>Arthropoda</taxon>
        <taxon>Chelicerata</taxon>
        <taxon>Arachnida</taxon>
        <taxon>Araneae</taxon>
        <taxon>Araneomorphae</taxon>
        <taxon>Entelegynae</taxon>
        <taxon>Araneoidea</taxon>
        <taxon>Araneidae</taxon>
        <taxon>Caerostris</taxon>
    </lineage>
</organism>
<sequence>MATVVAFRRFPKHWRGSSSGALEELLKSPCPFCCFKLLEKTPRSPASDKTELFQKSNVRSSDTALLGLVVRKAFCLPVPFALLRETHLKDKWCAVKDAFCDSLKDKEFLGNML</sequence>
<dbReference type="Proteomes" id="UP001054837">
    <property type="component" value="Unassembled WGS sequence"/>
</dbReference>
<comment type="caution">
    <text evidence="1">The sequence shown here is derived from an EMBL/GenBank/DDBJ whole genome shotgun (WGS) entry which is preliminary data.</text>
</comment>